<evidence type="ECO:0000313" key="3">
    <source>
        <dbReference type="Proteomes" id="UP001163823"/>
    </source>
</evidence>
<dbReference type="Pfam" id="PF13966">
    <property type="entry name" value="zf-RVT"/>
    <property type="match status" value="1"/>
</dbReference>
<evidence type="ECO:0000259" key="1">
    <source>
        <dbReference type="Pfam" id="PF13966"/>
    </source>
</evidence>
<proteinExistence type="predicted"/>
<gene>
    <name evidence="2" type="ORF">O6P43_015123</name>
</gene>
<accession>A0AAD7LWR0</accession>
<dbReference type="EMBL" id="JARAOO010000006">
    <property type="protein sequence ID" value="KAJ7965493.1"/>
    <property type="molecule type" value="Genomic_DNA"/>
</dbReference>
<evidence type="ECO:0000313" key="2">
    <source>
        <dbReference type="EMBL" id="KAJ7965493.1"/>
    </source>
</evidence>
<feature type="domain" description="Reverse transcriptase zinc-binding" evidence="1">
    <location>
        <begin position="74"/>
        <end position="166"/>
    </location>
</feature>
<sequence length="254" mass="29869">MPHQSSFKPWSPPKILPRDAMVSSLIDQEQHRWNHDLVDQIFMPFEEEQIKNIPLRRSRQEDRVVWHGTKDGCFFVKSAYNQILLEQRQQHSSGVSNFDGVWSRLWRLKIPPKIKHFLWRGIKDTLPVQFNLLRRGIQVCKSCPNCGSWESSMHALISCQGPRELWQQTNISFASNVEYLTSLIILILHDWEEQKIKKFTAISWSIWKACCSRMFEDKVTPPTTQIHNGLLLLDDYEKENGGREIRRQEATSLK</sequence>
<dbReference type="KEGG" id="qsa:O6P43_015123"/>
<keyword evidence="3" id="KW-1185">Reference proteome</keyword>
<name>A0AAD7LWR0_QUISA</name>
<protein>
    <submittedName>
        <fullName evidence="2">Ribonuclease H</fullName>
    </submittedName>
</protein>
<organism evidence="2 3">
    <name type="scientific">Quillaja saponaria</name>
    <name type="common">Soap bark tree</name>
    <dbReference type="NCBI Taxonomy" id="32244"/>
    <lineage>
        <taxon>Eukaryota</taxon>
        <taxon>Viridiplantae</taxon>
        <taxon>Streptophyta</taxon>
        <taxon>Embryophyta</taxon>
        <taxon>Tracheophyta</taxon>
        <taxon>Spermatophyta</taxon>
        <taxon>Magnoliopsida</taxon>
        <taxon>eudicotyledons</taxon>
        <taxon>Gunneridae</taxon>
        <taxon>Pentapetalae</taxon>
        <taxon>rosids</taxon>
        <taxon>fabids</taxon>
        <taxon>Fabales</taxon>
        <taxon>Quillajaceae</taxon>
        <taxon>Quillaja</taxon>
    </lineage>
</organism>
<dbReference type="Proteomes" id="UP001163823">
    <property type="component" value="Chromosome 6"/>
</dbReference>
<dbReference type="AlphaFoldDB" id="A0AAD7LWR0"/>
<reference evidence="2" key="1">
    <citation type="journal article" date="2023" name="Science">
        <title>Elucidation of the pathway for biosynthesis of saponin adjuvants from the soapbark tree.</title>
        <authorList>
            <person name="Reed J."/>
            <person name="Orme A."/>
            <person name="El-Demerdash A."/>
            <person name="Owen C."/>
            <person name="Martin L.B.B."/>
            <person name="Misra R.C."/>
            <person name="Kikuchi S."/>
            <person name="Rejzek M."/>
            <person name="Martin A.C."/>
            <person name="Harkess A."/>
            <person name="Leebens-Mack J."/>
            <person name="Louveau T."/>
            <person name="Stephenson M.J."/>
            <person name="Osbourn A."/>
        </authorList>
    </citation>
    <scope>NUCLEOTIDE SEQUENCE</scope>
    <source>
        <strain evidence="2">S10</strain>
    </source>
</reference>
<dbReference type="InterPro" id="IPR026960">
    <property type="entry name" value="RVT-Znf"/>
</dbReference>
<comment type="caution">
    <text evidence="2">The sequence shown here is derived from an EMBL/GenBank/DDBJ whole genome shotgun (WGS) entry which is preliminary data.</text>
</comment>